<keyword evidence="2" id="KW-1185">Reference proteome</keyword>
<organism evidence="1 2">
    <name type="scientific">Armillaria gallica</name>
    <name type="common">Bulbous honey fungus</name>
    <name type="synonym">Armillaria bulbosa</name>
    <dbReference type="NCBI Taxonomy" id="47427"/>
    <lineage>
        <taxon>Eukaryota</taxon>
        <taxon>Fungi</taxon>
        <taxon>Dikarya</taxon>
        <taxon>Basidiomycota</taxon>
        <taxon>Agaricomycotina</taxon>
        <taxon>Agaricomycetes</taxon>
        <taxon>Agaricomycetidae</taxon>
        <taxon>Agaricales</taxon>
        <taxon>Marasmiineae</taxon>
        <taxon>Physalacriaceae</taxon>
        <taxon>Armillaria</taxon>
    </lineage>
</organism>
<reference evidence="2" key="1">
    <citation type="journal article" date="2017" name="Nat. Ecol. Evol.">
        <title>Genome expansion and lineage-specific genetic innovations in the forest pathogenic fungi Armillaria.</title>
        <authorList>
            <person name="Sipos G."/>
            <person name="Prasanna A.N."/>
            <person name="Walter M.C."/>
            <person name="O'Connor E."/>
            <person name="Balint B."/>
            <person name="Krizsan K."/>
            <person name="Kiss B."/>
            <person name="Hess J."/>
            <person name="Varga T."/>
            <person name="Slot J."/>
            <person name="Riley R."/>
            <person name="Boka B."/>
            <person name="Rigling D."/>
            <person name="Barry K."/>
            <person name="Lee J."/>
            <person name="Mihaltcheva S."/>
            <person name="LaButti K."/>
            <person name="Lipzen A."/>
            <person name="Waldron R."/>
            <person name="Moloney N.M."/>
            <person name="Sperisen C."/>
            <person name="Kredics L."/>
            <person name="Vagvoelgyi C."/>
            <person name="Patrignani A."/>
            <person name="Fitzpatrick D."/>
            <person name="Nagy I."/>
            <person name="Doyle S."/>
            <person name="Anderson J.B."/>
            <person name="Grigoriev I.V."/>
            <person name="Gueldener U."/>
            <person name="Muensterkoetter M."/>
            <person name="Nagy L.G."/>
        </authorList>
    </citation>
    <scope>NUCLEOTIDE SEQUENCE [LARGE SCALE GENOMIC DNA]</scope>
    <source>
        <strain evidence="2">Ar21-2</strain>
    </source>
</reference>
<protein>
    <submittedName>
        <fullName evidence="1">Uncharacterized protein</fullName>
    </submittedName>
</protein>
<proteinExistence type="predicted"/>
<evidence type="ECO:0000313" key="1">
    <source>
        <dbReference type="EMBL" id="PBK79231.1"/>
    </source>
</evidence>
<gene>
    <name evidence="1" type="ORF">ARMGADRAFT_175314</name>
</gene>
<name>A0A2H3C832_ARMGA</name>
<accession>A0A2H3C832</accession>
<sequence length="69" mass="7672">MSHDFARLHSQKCSACHSNQGVIPLISWYEKYLKCQICHRCTEASFSSLILNRSTGVPVTELGTSLTDA</sequence>
<dbReference type="InParanoid" id="A0A2H3C832"/>
<dbReference type="AlphaFoldDB" id="A0A2H3C832"/>
<dbReference type="EMBL" id="KZ293797">
    <property type="protein sequence ID" value="PBK79231.1"/>
    <property type="molecule type" value="Genomic_DNA"/>
</dbReference>
<dbReference type="Proteomes" id="UP000217790">
    <property type="component" value="Unassembled WGS sequence"/>
</dbReference>
<evidence type="ECO:0000313" key="2">
    <source>
        <dbReference type="Proteomes" id="UP000217790"/>
    </source>
</evidence>